<keyword evidence="1" id="KW-1133">Transmembrane helix</keyword>
<feature type="transmembrane region" description="Helical" evidence="1">
    <location>
        <begin position="202"/>
        <end position="223"/>
    </location>
</feature>
<feature type="transmembrane region" description="Helical" evidence="1">
    <location>
        <begin position="170"/>
        <end position="190"/>
    </location>
</feature>
<accession>A0A3G5A1W3</accession>
<reference evidence="2" key="1">
    <citation type="submission" date="2018-10" db="EMBL/GenBank/DDBJ databases">
        <title>Hidden diversity of soil giant viruses.</title>
        <authorList>
            <person name="Schulz F."/>
            <person name="Alteio L."/>
            <person name="Goudeau D."/>
            <person name="Ryan E.M."/>
            <person name="Malmstrom R.R."/>
            <person name="Blanchard J."/>
            <person name="Woyke T."/>
        </authorList>
    </citation>
    <scope>NUCLEOTIDE SEQUENCE</scope>
    <source>
        <strain evidence="2">HAV1</strain>
    </source>
</reference>
<evidence type="ECO:0000313" key="2">
    <source>
        <dbReference type="EMBL" id="AYV81216.1"/>
    </source>
</evidence>
<name>A0A3G5A1W3_9VIRU</name>
<feature type="transmembrane region" description="Helical" evidence="1">
    <location>
        <begin position="32"/>
        <end position="51"/>
    </location>
</feature>
<sequence length="228" mass="26685">MREILPIIYYMGVHSSRANYIDGSTTPLFRGLIHAFTWLGILYYIITNFAFLKALNIWSMIMISSSYFISVILHCIKLPGHIEIAINLIDHLAIHHHIFGVMLIKLFTNNFLPIIYTLFLINYLIDGYGLYFFRMSYIHSRRHISHYVWSISLAIINFLNYCLFTTKISIVVIFLMGCATVLYVTGLIIYAQNMKNKIPNHIWSFHESFHLFSMMGTIIILYLSHYHS</sequence>
<organism evidence="2">
    <name type="scientific">Harvfovirus sp</name>
    <dbReference type="NCBI Taxonomy" id="2487768"/>
    <lineage>
        <taxon>Viruses</taxon>
        <taxon>Varidnaviria</taxon>
        <taxon>Bamfordvirae</taxon>
        <taxon>Nucleocytoviricota</taxon>
        <taxon>Megaviricetes</taxon>
        <taxon>Imitervirales</taxon>
        <taxon>Mimiviridae</taxon>
        <taxon>Klosneuvirinae</taxon>
    </lineage>
</organism>
<evidence type="ECO:0008006" key="3">
    <source>
        <dbReference type="Google" id="ProtNLM"/>
    </source>
</evidence>
<proteinExistence type="predicted"/>
<feature type="transmembrane region" description="Helical" evidence="1">
    <location>
        <begin position="114"/>
        <end position="133"/>
    </location>
</feature>
<feature type="transmembrane region" description="Helical" evidence="1">
    <location>
        <begin position="57"/>
        <end position="76"/>
    </location>
</feature>
<feature type="transmembrane region" description="Helical" evidence="1">
    <location>
        <begin position="145"/>
        <end position="164"/>
    </location>
</feature>
<evidence type="ECO:0000256" key="1">
    <source>
        <dbReference type="SAM" id="Phobius"/>
    </source>
</evidence>
<dbReference type="EMBL" id="MK072263">
    <property type="protein sequence ID" value="AYV81216.1"/>
    <property type="molecule type" value="Genomic_DNA"/>
</dbReference>
<keyword evidence="1" id="KW-0472">Membrane</keyword>
<gene>
    <name evidence="2" type="ORF">Harvfovirus21_13</name>
</gene>
<protein>
    <recommendedName>
        <fullName evidence="3">Hemolysin III</fullName>
    </recommendedName>
</protein>
<keyword evidence="1" id="KW-0812">Transmembrane</keyword>